<sequence>MFEKLIRAAIEHRWLVLLAVFGMAAIGVFNYQKLPIDAVPDITNVQVQINTQAPGYSPLETEQRVTYPIETVMAGLPNLEQTRSLSRYGLSQVTVIFKDGTDIYFARQLVNERIQEARDKLPPGITPAMGPISTGLGEIYLWTVEAKDGAKKPDGQPYTATDLREIQDWIIKPQLRNVPGVTEINSIGGFAKEYQISPIPERLASLGVTLQDIVTALDRNNGNVGAGYIEKRGEQYLIRAPGQVKTLEDIGNVILSSAGGVPIRVRDVAEVGIGRELRTGAATDNGREVVLGTVFMLIGQNSRTVSQAVDKKMIEINRSLPEGVHAVTVYDRTVLVDKAINTVKKNLLEGAILVIVILFLFLGNIRAAIITATVIPLSMLFTFTGMVSYKVSANLMSLGALDFGIIIDGAVVIVENCVRRLAHAQAHYGRPLTRAERFHEVFLASKESRRPLLFGQLIIMVVYLPIFALTGVEGKMFHPMAFTVVAALVGAMILSVTFIPAAVALFIGNRVSEKENFLMVQAKRWYGPLLDRVMAAKAVVLATAAVAVVLCGLIATRMGSEFVPSLNEGDFAIQALRIPGTSLSQSVAMQQQLEATLKAKFPEIDRVFARTGTAEIASDPMPPNISDGYIMLKPMSDWPEPRKSRDELLAAVQEVVGKIPGNNYEFSQPIQLRFNELISGVRSDVAVKIFGDDMDVLNKTAEEVSSKLQKIPGASEVKVEQTTGLPMLTVNIDRQKAARYGLNVADIQDTVATAIGGREAGTLFEGDRRFDILVRLPESLRNDLESMKRLPIPLPRGSGGVEGRTNFIQLAEVASFELAPGPNQVSRENGKRRIVVSANVRGRDVGSFVADAEAALAQVKIPAGYWTSWGGTFENLQSATQRLQIVVPVSLLLVFVLLFAMFGNVKDGLLVFTGIPFALTGGILALWLRDIPMSISAAVGFIALSGVAVLNGLVMISYIRSLREEGTQLDAAIREGALTRLRPVLMTALVASLGFIPMAIATGTGAEVQRPLATVVIGGILSSTLLTLLVLPILYRLAHRPDEEVEDVTIEPVHPQAVAALPNS</sequence>
<reference evidence="9" key="1">
    <citation type="submission" date="2021-03" db="EMBL/GenBank/DDBJ databases">
        <title>Ottowia sp. 27C isolated from the cloaca of a Giant Asian pond turtle (Heosemys grandis).</title>
        <authorList>
            <person name="Spergser J."/>
            <person name="Busse H.-J."/>
        </authorList>
    </citation>
    <scope>NUCLEOTIDE SEQUENCE</scope>
    <source>
        <strain evidence="9">27C</strain>
    </source>
</reference>
<keyword evidence="4" id="KW-1003">Cell membrane</keyword>
<evidence type="ECO:0000313" key="9">
    <source>
        <dbReference type="EMBL" id="QTD44954.1"/>
    </source>
</evidence>
<proteinExistence type="inferred from homology"/>
<dbReference type="Gene3D" id="3.30.70.1320">
    <property type="entry name" value="Multidrug efflux transporter AcrB pore domain like"/>
    <property type="match status" value="1"/>
</dbReference>
<keyword evidence="6 8" id="KW-1133">Transmembrane helix</keyword>
<dbReference type="GO" id="GO:0042910">
    <property type="term" value="F:xenobiotic transmembrane transporter activity"/>
    <property type="evidence" value="ECO:0007669"/>
    <property type="project" value="TreeGrafter"/>
</dbReference>
<dbReference type="Gene3D" id="1.20.1640.10">
    <property type="entry name" value="Multidrug efflux transporter AcrB transmembrane domain"/>
    <property type="match status" value="2"/>
</dbReference>
<comment type="similarity">
    <text evidence="2">Belongs to the resistance-nodulation-cell division (RND) (TC 2.A.6) family.</text>
</comment>
<dbReference type="SUPFAM" id="SSF82714">
    <property type="entry name" value="Multidrug efflux transporter AcrB TolC docking domain, DN and DC subdomains"/>
    <property type="match status" value="2"/>
</dbReference>
<feature type="transmembrane region" description="Helical" evidence="8">
    <location>
        <begin position="529"/>
        <end position="555"/>
    </location>
</feature>
<name>A0A975CIS5_9BURK</name>
<feature type="transmembrane region" description="Helical" evidence="8">
    <location>
        <begin position="346"/>
        <end position="362"/>
    </location>
</feature>
<evidence type="ECO:0000256" key="8">
    <source>
        <dbReference type="SAM" id="Phobius"/>
    </source>
</evidence>
<dbReference type="Proteomes" id="UP000663903">
    <property type="component" value="Chromosome"/>
</dbReference>
<dbReference type="RefSeq" id="WP_208008702.1">
    <property type="nucleotide sequence ID" value="NZ_CP071796.1"/>
</dbReference>
<feature type="transmembrane region" description="Helical" evidence="8">
    <location>
        <begin position="934"/>
        <end position="959"/>
    </location>
</feature>
<evidence type="ECO:0000256" key="6">
    <source>
        <dbReference type="ARBA" id="ARBA00022989"/>
    </source>
</evidence>
<dbReference type="GO" id="GO:0005886">
    <property type="term" value="C:plasma membrane"/>
    <property type="evidence" value="ECO:0007669"/>
    <property type="project" value="UniProtKB-SubCell"/>
</dbReference>
<dbReference type="PANTHER" id="PTHR32063:SF24">
    <property type="entry name" value="CATION EFFLUX SYSTEM (ACRB_ACRD_ACRF FAMILY)"/>
    <property type="match status" value="1"/>
</dbReference>
<dbReference type="InterPro" id="IPR001036">
    <property type="entry name" value="Acrflvin-R"/>
</dbReference>
<feature type="transmembrane region" description="Helical" evidence="8">
    <location>
        <begin position="909"/>
        <end position="928"/>
    </location>
</feature>
<evidence type="ECO:0000313" key="10">
    <source>
        <dbReference type="Proteomes" id="UP000663903"/>
    </source>
</evidence>
<keyword evidence="10" id="KW-1185">Reference proteome</keyword>
<keyword evidence="7 8" id="KW-0472">Membrane</keyword>
<feature type="transmembrane region" description="Helical" evidence="8">
    <location>
        <begin position="883"/>
        <end position="902"/>
    </location>
</feature>
<dbReference type="Gene3D" id="3.30.70.1440">
    <property type="entry name" value="Multidrug efflux transporter AcrB pore domain"/>
    <property type="match status" value="1"/>
</dbReference>
<evidence type="ECO:0000256" key="4">
    <source>
        <dbReference type="ARBA" id="ARBA00022475"/>
    </source>
</evidence>
<dbReference type="KEGG" id="otd:J1M35_18185"/>
<feature type="transmembrane region" description="Helical" evidence="8">
    <location>
        <begin position="395"/>
        <end position="414"/>
    </location>
</feature>
<dbReference type="InterPro" id="IPR027463">
    <property type="entry name" value="AcrB_DN_DC_subdom"/>
</dbReference>
<feature type="transmembrane region" description="Helical" evidence="8">
    <location>
        <begin position="484"/>
        <end position="508"/>
    </location>
</feature>
<evidence type="ECO:0000256" key="7">
    <source>
        <dbReference type="ARBA" id="ARBA00023136"/>
    </source>
</evidence>
<evidence type="ECO:0000256" key="1">
    <source>
        <dbReference type="ARBA" id="ARBA00004651"/>
    </source>
</evidence>
<dbReference type="PRINTS" id="PR00702">
    <property type="entry name" value="ACRIFLAVINRP"/>
</dbReference>
<feature type="transmembrane region" description="Helical" evidence="8">
    <location>
        <begin position="1012"/>
        <end position="1035"/>
    </location>
</feature>
<dbReference type="PANTHER" id="PTHR32063">
    <property type="match status" value="1"/>
</dbReference>
<evidence type="ECO:0000256" key="2">
    <source>
        <dbReference type="ARBA" id="ARBA00010942"/>
    </source>
</evidence>
<feature type="transmembrane region" description="Helical" evidence="8">
    <location>
        <begin position="452"/>
        <end position="472"/>
    </location>
</feature>
<dbReference type="Gene3D" id="3.30.2090.10">
    <property type="entry name" value="Multidrug efflux transporter AcrB TolC docking domain, DN and DC subdomains"/>
    <property type="match status" value="2"/>
</dbReference>
<dbReference type="Gene3D" id="3.30.70.1430">
    <property type="entry name" value="Multidrug efflux transporter AcrB pore domain"/>
    <property type="match status" value="2"/>
</dbReference>
<dbReference type="SUPFAM" id="SSF82866">
    <property type="entry name" value="Multidrug efflux transporter AcrB transmembrane domain"/>
    <property type="match status" value="2"/>
</dbReference>
<evidence type="ECO:0000256" key="5">
    <source>
        <dbReference type="ARBA" id="ARBA00022692"/>
    </source>
</evidence>
<gene>
    <name evidence="9" type="ORF">J1M35_18185</name>
</gene>
<dbReference type="NCBIfam" id="TIGR00914">
    <property type="entry name" value="2A0601"/>
    <property type="match status" value="1"/>
</dbReference>
<dbReference type="SUPFAM" id="SSF82693">
    <property type="entry name" value="Multidrug efflux transporter AcrB pore domain, PN1, PN2, PC1 and PC2 subdomains"/>
    <property type="match status" value="3"/>
</dbReference>
<comment type="subcellular location">
    <subcellularLocation>
        <location evidence="1">Cell membrane</location>
        <topology evidence="1">Multi-pass membrane protein</topology>
    </subcellularLocation>
</comment>
<keyword evidence="3" id="KW-0813">Transport</keyword>
<dbReference type="AlphaFoldDB" id="A0A975CIS5"/>
<evidence type="ECO:0000256" key="3">
    <source>
        <dbReference type="ARBA" id="ARBA00022448"/>
    </source>
</evidence>
<dbReference type="EMBL" id="CP071796">
    <property type="protein sequence ID" value="QTD44954.1"/>
    <property type="molecule type" value="Genomic_DNA"/>
</dbReference>
<organism evidence="9 10">
    <name type="scientific">Ottowia testudinis</name>
    <dbReference type="NCBI Taxonomy" id="2816950"/>
    <lineage>
        <taxon>Bacteria</taxon>
        <taxon>Pseudomonadati</taxon>
        <taxon>Pseudomonadota</taxon>
        <taxon>Betaproteobacteria</taxon>
        <taxon>Burkholderiales</taxon>
        <taxon>Comamonadaceae</taxon>
        <taxon>Ottowia</taxon>
    </lineage>
</organism>
<protein>
    <submittedName>
        <fullName evidence="9">CusA/CzcA family heavy metal efflux RND transporter</fullName>
    </submittedName>
</protein>
<feature type="transmembrane region" description="Helical" evidence="8">
    <location>
        <begin position="12"/>
        <end position="31"/>
    </location>
</feature>
<keyword evidence="5 8" id="KW-0812">Transmembrane</keyword>
<accession>A0A975CIS5</accession>
<dbReference type="Pfam" id="PF00873">
    <property type="entry name" value="ACR_tran"/>
    <property type="match status" value="1"/>
</dbReference>
<dbReference type="GO" id="GO:0008324">
    <property type="term" value="F:monoatomic cation transmembrane transporter activity"/>
    <property type="evidence" value="ECO:0007669"/>
    <property type="project" value="InterPro"/>
</dbReference>
<dbReference type="InterPro" id="IPR004763">
    <property type="entry name" value="CusA-like"/>
</dbReference>
<feature type="transmembrane region" description="Helical" evidence="8">
    <location>
        <begin position="980"/>
        <end position="1000"/>
    </location>
</feature>